<dbReference type="Proteomes" id="UP000320300">
    <property type="component" value="Unassembled WGS sequence"/>
</dbReference>
<organism evidence="8 9">
    <name type="scientific">Pedobacter westerhofensis</name>
    <dbReference type="NCBI Taxonomy" id="425512"/>
    <lineage>
        <taxon>Bacteria</taxon>
        <taxon>Pseudomonadati</taxon>
        <taxon>Bacteroidota</taxon>
        <taxon>Sphingobacteriia</taxon>
        <taxon>Sphingobacteriales</taxon>
        <taxon>Sphingobacteriaceae</taxon>
        <taxon>Pedobacter</taxon>
    </lineage>
</organism>
<feature type="domain" description="RagB/SusD" evidence="6">
    <location>
        <begin position="333"/>
        <end position="475"/>
    </location>
</feature>
<comment type="similarity">
    <text evidence="2">Belongs to the SusD family.</text>
</comment>
<dbReference type="Gene3D" id="1.25.40.390">
    <property type="match status" value="1"/>
</dbReference>
<dbReference type="InterPro" id="IPR033985">
    <property type="entry name" value="SusD-like_N"/>
</dbReference>
<protein>
    <submittedName>
        <fullName evidence="8">SusD family protein</fullName>
    </submittedName>
</protein>
<evidence type="ECO:0000256" key="5">
    <source>
        <dbReference type="ARBA" id="ARBA00023237"/>
    </source>
</evidence>
<evidence type="ECO:0000313" key="8">
    <source>
        <dbReference type="EMBL" id="SMO39521.1"/>
    </source>
</evidence>
<evidence type="ECO:0000259" key="7">
    <source>
        <dbReference type="Pfam" id="PF14322"/>
    </source>
</evidence>
<keyword evidence="5" id="KW-0998">Cell outer membrane</keyword>
<dbReference type="Pfam" id="PF07980">
    <property type="entry name" value="SusD_RagB"/>
    <property type="match status" value="1"/>
</dbReference>
<dbReference type="AlphaFoldDB" id="A0A521AXQ3"/>
<reference evidence="8 9" key="1">
    <citation type="submission" date="2017-05" db="EMBL/GenBank/DDBJ databases">
        <authorList>
            <person name="Varghese N."/>
            <person name="Submissions S."/>
        </authorList>
    </citation>
    <scope>NUCLEOTIDE SEQUENCE [LARGE SCALE GENOMIC DNA]</scope>
    <source>
        <strain evidence="8 9">DSM 19036</strain>
    </source>
</reference>
<sequence>MSKSIYHIIAGLLAFTIIISSGCEKTVDIDPPLNQVTTNLVFASDKLATAARSGMFSSLAATATQSQNLTTYSSLQADDLLYIATTAALQEFNNNSYTALSTSQASIFSDWYAEIYRANAIIEGLQNTSGTTESLRKQYIAEAKLVRAYCYFHMVNTFGEVPLVLVTDPAISAFLPKTTTAAIYAQMITDLTDAKANLGAVYPGVTTASSNDRTLVNKFVATALLARVYLFSGNYAAAESNASEVIASTLYSLVPRTAMATGVFVRDNTECIWEMSPPLLNTNQYTVEASVFIPSSLTSVTTFNYRLDPRFAALFASTDLRRTNWMSNVTLSGTTYILPFKYKYRTQPLAAAAGISESQIVMRLAEQYLIRAEARARTGTNLSGALTDLNAIQTRAAAALTTSTDATTLLTAIALENRKEFFCEQAYRWYNLKRTGEADAVLGALKTSYTPKSKLLPIPQAAIDANYNLTQNPGY</sequence>
<dbReference type="Pfam" id="PF14322">
    <property type="entry name" value="SusD-like_3"/>
    <property type="match status" value="1"/>
</dbReference>
<dbReference type="InterPro" id="IPR012944">
    <property type="entry name" value="SusD_RagB_dom"/>
</dbReference>
<name>A0A521AXQ3_9SPHI</name>
<dbReference type="CDD" id="cd08977">
    <property type="entry name" value="SusD"/>
    <property type="match status" value="1"/>
</dbReference>
<evidence type="ECO:0000313" key="9">
    <source>
        <dbReference type="Proteomes" id="UP000320300"/>
    </source>
</evidence>
<comment type="subcellular location">
    <subcellularLocation>
        <location evidence="1">Cell outer membrane</location>
    </subcellularLocation>
</comment>
<evidence type="ECO:0000256" key="1">
    <source>
        <dbReference type="ARBA" id="ARBA00004442"/>
    </source>
</evidence>
<dbReference type="EMBL" id="FXTN01000001">
    <property type="protein sequence ID" value="SMO39521.1"/>
    <property type="molecule type" value="Genomic_DNA"/>
</dbReference>
<evidence type="ECO:0000259" key="6">
    <source>
        <dbReference type="Pfam" id="PF07980"/>
    </source>
</evidence>
<proteinExistence type="inferred from homology"/>
<accession>A0A521AXQ3</accession>
<dbReference type="PROSITE" id="PS51257">
    <property type="entry name" value="PROKAR_LIPOPROTEIN"/>
    <property type="match status" value="1"/>
</dbReference>
<evidence type="ECO:0000256" key="4">
    <source>
        <dbReference type="ARBA" id="ARBA00023136"/>
    </source>
</evidence>
<keyword evidence="9" id="KW-1185">Reference proteome</keyword>
<keyword evidence="4" id="KW-0472">Membrane</keyword>
<evidence type="ECO:0000256" key="3">
    <source>
        <dbReference type="ARBA" id="ARBA00022729"/>
    </source>
</evidence>
<dbReference type="GO" id="GO:0009279">
    <property type="term" value="C:cell outer membrane"/>
    <property type="evidence" value="ECO:0007669"/>
    <property type="project" value="UniProtKB-SubCell"/>
</dbReference>
<dbReference type="SUPFAM" id="SSF48452">
    <property type="entry name" value="TPR-like"/>
    <property type="match status" value="1"/>
</dbReference>
<dbReference type="RefSeq" id="WP_142526607.1">
    <property type="nucleotide sequence ID" value="NZ_CBCSJO010000002.1"/>
</dbReference>
<feature type="domain" description="SusD-like N-terminal" evidence="7">
    <location>
        <begin position="67"/>
        <end position="230"/>
    </location>
</feature>
<dbReference type="InterPro" id="IPR011990">
    <property type="entry name" value="TPR-like_helical_dom_sf"/>
</dbReference>
<dbReference type="OrthoDB" id="621570at2"/>
<gene>
    <name evidence="8" type="ORF">SAMN06265348_101524</name>
</gene>
<evidence type="ECO:0000256" key="2">
    <source>
        <dbReference type="ARBA" id="ARBA00006275"/>
    </source>
</evidence>
<keyword evidence="3" id="KW-0732">Signal</keyword>